<proteinExistence type="predicted"/>
<evidence type="ECO:0000313" key="3">
    <source>
        <dbReference type="Proteomes" id="UP000324800"/>
    </source>
</evidence>
<dbReference type="Proteomes" id="UP000324800">
    <property type="component" value="Unassembled WGS sequence"/>
</dbReference>
<evidence type="ECO:0000256" key="1">
    <source>
        <dbReference type="SAM" id="MobiDB-lite"/>
    </source>
</evidence>
<protein>
    <submittedName>
        <fullName evidence="2">Uncharacterized protein</fullName>
    </submittedName>
</protein>
<feature type="region of interest" description="Disordered" evidence="1">
    <location>
        <begin position="1"/>
        <end position="22"/>
    </location>
</feature>
<comment type="caution">
    <text evidence="2">The sequence shown here is derived from an EMBL/GenBank/DDBJ whole genome shotgun (WGS) entry which is preliminary data.</text>
</comment>
<sequence>MTRTQMDSTEQGNLLKTQPSSVIRPGYNNQILRSLRELSQTERAYSASIDTLLTRIVGFSGELDQKLMKLTAQQVIDLIRSNPEIIPPEWDQHFAKKQVVGKRTSLLYEIKTQKQ</sequence>
<name>A0A5J4ULX3_9EUKA</name>
<dbReference type="EMBL" id="SNRW01014506">
    <property type="protein sequence ID" value="KAA6371398.1"/>
    <property type="molecule type" value="Genomic_DNA"/>
</dbReference>
<organism evidence="2 3">
    <name type="scientific">Streblomastix strix</name>
    <dbReference type="NCBI Taxonomy" id="222440"/>
    <lineage>
        <taxon>Eukaryota</taxon>
        <taxon>Metamonada</taxon>
        <taxon>Preaxostyla</taxon>
        <taxon>Oxymonadida</taxon>
        <taxon>Streblomastigidae</taxon>
        <taxon>Streblomastix</taxon>
    </lineage>
</organism>
<dbReference type="AlphaFoldDB" id="A0A5J4ULX3"/>
<accession>A0A5J4ULX3</accession>
<evidence type="ECO:0000313" key="2">
    <source>
        <dbReference type="EMBL" id="KAA6371398.1"/>
    </source>
</evidence>
<reference evidence="2 3" key="1">
    <citation type="submission" date="2019-03" db="EMBL/GenBank/DDBJ databases">
        <title>Single cell metagenomics reveals metabolic interactions within the superorganism composed of flagellate Streblomastix strix and complex community of Bacteroidetes bacteria on its surface.</title>
        <authorList>
            <person name="Treitli S.C."/>
            <person name="Kolisko M."/>
            <person name="Husnik F."/>
            <person name="Keeling P."/>
            <person name="Hampl V."/>
        </authorList>
    </citation>
    <scope>NUCLEOTIDE SEQUENCE [LARGE SCALE GENOMIC DNA]</scope>
    <source>
        <strain evidence="2">ST1C</strain>
    </source>
</reference>
<gene>
    <name evidence="2" type="ORF">EZS28_033074</name>
</gene>